<gene>
    <name evidence="2" type="ORF">BVG16_17720</name>
</gene>
<dbReference type="InterPro" id="IPR008928">
    <property type="entry name" value="6-hairpin_glycosidase_sf"/>
</dbReference>
<dbReference type="GO" id="GO:0005975">
    <property type="term" value="P:carbohydrate metabolic process"/>
    <property type="evidence" value="ECO:0007669"/>
    <property type="project" value="InterPro"/>
</dbReference>
<dbReference type="Proteomes" id="UP000190188">
    <property type="component" value="Unassembled WGS sequence"/>
</dbReference>
<name>A0A1T2X9V0_9BACL</name>
<protein>
    <submittedName>
        <fullName evidence="2">Glycoside hydrolase family 15</fullName>
    </submittedName>
</protein>
<dbReference type="InterPro" id="IPR011613">
    <property type="entry name" value="GH15-like"/>
</dbReference>
<organism evidence="2 3">
    <name type="scientific">Paenibacillus selenitireducens</name>
    <dbReference type="NCBI Taxonomy" id="1324314"/>
    <lineage>
        <taxon>Bacteria</taxon>
        <taxon>Bacillati</taxon>
        <taxon>Bacillota</taxon>
        <taxon>Bacilli</taxon>
        <taxon>Bacillales</taxon>
        <taxon>Paenibacillaceae</taxon>
        <taxon>Paenibacillus</taxon>
    </lineage>
</organism>
<sequence length="650" mass="73338">MEKKPYLVDAVIGNSRFLGSMTQTGRLVRLWWPNVDFPQHVDTIRSGIRMNGATTSWFDSTEEGWQHEAAYLPRTNIFHVSAKSDELPIEVETSSFAVPGEDIVAFRYQFMNRSDRPVSFQFVYYSSMSVTESPYYHTTEFDVEHDALVHFRHRYFFMASSANVCTKYQAAQAWDNAVRGSLDGSRIQMAPDGAMEWAFEDIQPGATVSLPVYITAGHNLEDAQAAMTTAKSRTVEEWLDETTAYWDGFLNSANPSPIKESRIAQLYERSLLTMKLMADEQTGSIIAAPEFDENFSRCGGYAYCWGRDAAFITTALDRAGLTNLSDRFYEWTLTAQDANGAWQQRHYHDGTLAPSWGIQLDEGASILWGMYQHYLVLKNEEQSQFLHQVWNAVEAGANYLVQMMDKETGLPRASRDLWEERGAQHTYTAAAVYAGLHAAASFADVSDRPNLASIWRSASEQIADAILHSCWNESNQVFYRGLKLEVTESTYIEAQQQGYATSKTSREKGYPVYMLEQDRVVDVSLLGISVPFAVIPASHEYAVKTADTIERLLTSPVVGGIKRYEDDNYIGGNPWILTTLWLAQYRIQNGQIDEAKALLHWVIDHQTATGLLPEQVDRETGKTAWVVPLTWSHAMFILAVHMLAEAGEHI</sequence>
<dbReference type="AlphaFoldDB" id="A0A1T2X9V0"/>
<dbReference type="STRING" id="1324314.BVG16_17720"/>
<feature type="domain" description="GH15-like" evidence="1">
    <location>
        <begin position="265"/>
        <end position="639"/>
    </location>
</feature>
<accession>A0A1T2X9V0</accession>
<evidence type="ECO:0000313" key="2">
    <source>
        <dbReference type="EMBL" id="OPA76343.1"/>
    </source>
</evidence>
<evidence type="ECO:0000313" key="3">
    <source>
        <dbReference type="Proteomes" id="UP000190188"/>
    </source>
</evidence>
<dbReference type="Pfam" id="PF00723">
    <property type="entry name" value="Glyco_hydro_15"/>
    <property type="match status" value="1"/>
</dbReference>
<keyword evidence="2" id="KW-0378">Hydrolase</keyword>
<dbReference type="PANTHER" id="PTHR31616">
    <property type="entry name" value="TREHALASE"/>
    <property type="match status" value="1"/>
</dbReference>
<dbReference type="PANTHER" id="PTHR31616:SF0">
    <property type="entry name" value="GLUCAN 1,4-ALPHA-GLUCOSIDASE"/>
    <property type="match status" value="1"/>
</dbReference>
<dbReference type="Gene3D" id="1.50.10.10">
    <property type="match status" value="1"/>
</dbReference>
<evidence type="ECO:0000259" key="1">
    <source>
        <dbReference type="Pfam" id="PF00723"/>
    </source>
</evidence>
<reference evidence="2 3" key="1">
    <citation type="submission" date="2017-01" db="EMBL/GenBank/DDBJ databases">
        <title>Genome analysis of Paenibacillus selenitrireducens ES3-24.</title>
        <authorList>
            <person name="Xu D."/>
            <person name="Yao R."/>
            <person name="Zheng S."/>
        </authorList>
    </citation>
    <scope>NUCLEOTIDE SEQUENCE [LARGE SCALE GENOMIC DNA]</scope>
    <source>
        <strain evidence="2 3">ES3-24</strain>
    </source>
</reference>
<dbReference type="SUPFAM" id="SSF48208">
    <property type="entry name" value="Six-hairpin glycosidases"/>
    <property type="match status" value="1"/>
</dbReference>
<comment type="caution">
    <text evidence="2">The sequence shown here is derived from an EMBL/GenBank/DDBJ whole genome shotgun (WGS) entry which is preliminary data.</text>
</comment>
<keyword evidence="3" id="KW-1185">Reference proteome</keyword>
<dbReference type="InterPro" id="IPR012341">
    <property type="entry name" value="6hp_glycosidase-like_sf"/>
</dbReference>
<dbReference type="GO" id="GO:0004553">
    <property type="term" value="F:hydrolase activity, hydrolyzing O-glycosyl compounds"/>
    <property type="evidence" value="ECO:0007669"/>
    <property type="project" value="TreeGrafter"/>
</dbReference>
<proteinExistence type="predicted"/>
<dbReference type="EMBL" id="MSZX01000007">
    <property type="protein sequence ID" value="OPA76343.1"/>
    <property type="molecule type" value="Genomic_DNA"/>
</dbReference>